<dbReference type="EMBL" id="ADNY01000049">
    <property type="protein sequence ID" value="EFG55124.1"/>
    <property type="molecule type" value="Genomic_DNA"/>
</dbReference>
<organism evidence="1 2">
    <name type="scientific">Lactobacillus amylolyticus DSM 11664</name>
    <dbReference type="NCBI Taxonomy" id="585524"/>
    <lineage>
        <taxon>Bacteria</taxon>
        <taxon>Bacillati</taxon>
        <taxon>Bacillota</taxon>
        <taxon>Bacilli</taxon>
        <taxon>Lactobacillales</taxon>
        <taxon>Lactobacillaceae</taxon>
        <taxon>Lactobacillus</taxon>
    </lineage>
</organism>
<evidence type="ECO:0000313" key="1">
    <source>
        <dbReference type="EMBL" id="EFG55124.1"/>
    </source>
</evidence>
<dbReference type="AlphaFoldDB" id="D4YUP4"/>
<dbReference type="Proteomes" id="UP000004069">
    <property type="component" value="Unassembled WGS sequence"/>
</dbReference>
<reference evidence="1 2" key="1">
    <citation type="submission" date="2010-04" db="EMBL/GenBank/DDBJ databases">
        <authorList>
            <person name="Muzny D."/>
            <person name="Qin X."/>
            <person name="Deng J."/>
            <person name="Jiang H."/>
            <person name="Liu Y."/>
            <person name="Qu J."/>
            <person name="Song X.-Z."/>
            <person name="Zhang L."/>
            <person name="Thornton R."/>
            <person name="Coyle M."/>
            <person name="Francisco L."/>
            <person name="Jackson L."/>
            <person name="Javaid M."/>
            <person name="Korchina V."/>
            <person name="Kovar C."/>
            <person name="Mata R."/>
            <person name="Mathew T."/>
            <person name="Ngo R."/>
            <person name="Nguyen L."/>
            <person name="Nguyen N."/>
            <person name="Okwuonu G."/>
            <person name="Ongeri F."/>
            <person name="Pham C."/>
            <person name="Simmons D."/>
            <person name="Wilczek-Boney K."/>
            <person name="Hale W."/>
            <person name="Jakkamsetti A."/>
            <person name="Pham P."/>
            <person name="Ruth R."/>
            <person name="San Lucas F."/>
            <person name="Warren J."/>
            <person name="Zhang J."/>
            <person name="Zhao Z."/>
            <person name="Zhou C."/>
            <person name="Zhu D."/>
            <person name="Lee S."/>
            <person name="Bess C."/>
            <person name="Blankenburg K."/>
            <person name="Forbes L."/>
            <person name="Fu Q."/>
            <person name="Gubbala S."/>
            <person name="Hirani K."/>
            <person name="Jayaseelan J.C."/>
            <person name="Lara F."/>
            <person name="Munidasa M."/>
            <person name="Palculict T."/>
            <person name="Patil S."/>
            <person name="Pu L.-L."/>
            <person name="Saada N."/>
            <person name="Tang L."/>
            <person name="Weissenberger G."/>
            <person name="Zhu Y."/>
            <person name="Hemphill L."/>
            <person name="Shang Y."/>
            <person name="Youmans B."/>
            <person name="Ayvaz T."/>
            <person name="Ross M."/>
            <person name="Santibanez J."/>
            <person name="Aqrawi P."/>
            <person name="Gross S."/>
            <person name="Joshi V."/>
            <person name="Fowler G."/>
            <person name="Nazareth L."/>
            <person name="Reid J."/>
            <person name="Worley K."/>
            <person name="Petrosino J."/>
            <person name="Highlander S."/>
            <person name="Gibbs R."/>
        </authorList>
    </citation>
    <scope>NUCLEOTIDE SEQUENCE [LARGE SCALE GENOMIC DNA]</scope>
    <source>
        <strain evidence="1 2">DSM 11664</strain>
    </source>
</reference>
<keyword evidence="2" id="KW-1185">Reference proteome</keyword>
<evidence type="ECO:0000313" key="2">
    <source>
        <dbReference type="Proteomes" id="UP000004069"/>
    </source>
</evidence>
<sequence length="57" mass="6511">MNNTDKFVQSANSESYKLFLSFVNAKNNDVLKNISFGQWNKLIENQSLSLSMSSYNT</sequence>
<gene>
    <name evidence="1" type="ORF">HMPREF0493_1255</name>
</gene>
<accession>D4YUP4</accession>
<proteinExistence type="predicted"/>
<comment type="caution">
    <text evidence="1">The sequence shown here is derived from an EMBL/GenBank/DDBJ whole genome shotgun (WGS) entry which is preliminary data.</text>
</comment>
<protein>
    <submittedName>
        <fullName evidence="1">Uncharacterized protein</fullName>
    </submittedName>
</protein>
<name>D4YUP4_9LACO</name>